<evidence type="ECO:0000313" key="5">
    <source>
        <dbReference type="Proteomes" id="UP000008922"/>
    </source>
</evidence>
<feature type="domain" description="EamA" evidence="3">
    <location>
        <begin position="16"/>
        <end position="147"/>
    </location>
</feature>
<evidence type="ECO:0000256" key="1">
    <source>
        <dbReference type="ARBA" id="ARBA00007362"/>
    </source>
</evidence>
<feature type="transmembrane region" description="Helical" evidence="2">
    <location>
        <begin position="136"/>
        <end position="157"/>
    </location>
</feature>
<feature type="transmembrane region" description="Helical" evidence="2">
    <location>
        <begin position="291"/>
        <end position="311"/>
    </location>
</feature>
<organism evidence="4 5">
    <name type="scientific">Anaerolinea thermophila (strain DSM 14523 / JCM 11388 / NBRC 100420 / UNI-1)</name>
    <dbReference type="NCBI Taxonomy" id="926569"/>
    <lineage>
        <taxon>Bacteria</taxon>
        <taxon>Bacillati</taxon>
        <taxon>Chloroflexota</taxon>
        <taxon>Anaerolineae</taxon>
        <taxon>Anaerolineales</taxon>
        <taxon>Anaerolineaceae</taxon>
        <taxon>Anaerolinea</taxon>
    </lineage>
</organism>
<keyword evidence="2" id="KW-1133">Transmembrane helix</keyword>
<keyword evidence="5" id="KW-1185">Reference proteome</keyword>
<name>E8MXP7_ANATU</name>
<feature type="transmembrane region" description="Helical" evidence="2">
    <location>
        <begin position="199"/>
        <end position="222"/>
    </location>
</feature>
<feature type="transmembrane region" description="Helical" evidence="2">
    <location>
        <begin position="106"/>
        <end position="124"/>
    </location>
</feature>
<dbReference type="RefSeq" id="WP_013560498.1">
    <property type="nucleotide sequence ID" value="NC_014960.1"/>
</dbReference>
<evidence type="ECO:0000313" key="4">
    <source>
        <dbReference type="EMBL" id="BAJ64128.1"/>
    </source>
</evidence>
<evidence type="ECO:0000256" key="2">
    <source>
        <dbReference type="SAM" id="Phobius"/>
    </source>
</evidence>
<dbReference type="InParanoid" id="E8MXP7"/>
<protein>
    <submittedName>
        <fullName evidence="4">Hypothetical membrane protein</fullName>
    </submittedName>
</protein>
<feature type="transmembrane region" description="Helical" evidence="2">
    <location>
        <begin position="16"/>
        <end position="36"/>
    </location>
</feature>
<proteinExistence type="inferred from homology"/>
<feature type="transmembrane region" description="Helical" evidence="2">
    <location>
        <begin position="172"/>
        <end position="192"/>
    </location>
</feature>
<gene>
    <name evidence="4" type="ordered locus">ANT_21020</name>
</gene>
<feature type="transmembrane region" description="Helical" evidence="2">
    <location>
        <begin position="228"/>
        <end position="249"/>
    </location>
</feature>
<sequence length="313" mass="33911">MTSLHKPFTEFRLPPYLVLVIGVFCVSTASILIRLVQNEASALTIAAYRMVLSVLILFPLAWQKREEWLSLPHSSLKFIGLGGIFLALHFAFWISSLRFTSVTSSVVLVTTTPLWVALVSPLVLKEHPSARTWAGLTIGITGGVIVSLAQGCTWQAWALSCPDFASFFQGKAFLGNIMALIGAWMASGYMVVGRKVRAGLSLISYVFMVYAVSAFVLLIFAILAQEKILGFSPLTYVYLLGLAIIPQLLGHSSYNYALGYLPAAFVALTILLEPIGASLLAMAILREFPNTLEILGGLIILLGVGLTSLPAKK</sequence>
<keyword evidence="2" id="KW-0472">Membrane</keyword>
<dbReference type="EMBL" id="AP012029">
    <property type="protein sequence ID" value="BAJ64128.1"/>
    <property type="molecule type" value="Genomic_DNA"/>
</dbReference>
<dbReference type="KEGG" id="atm:ANT_21020"/>
<feature type="transmembrane region" description="Helical" evidence="2">
    <location>
        <begin position="74"/>
        <end position="94"/>
    </location>
</feature>
<accession>E8MXP7</accession>
<comment type="similarity">
    <text evidence="1">Belongs to the EamA transporter family.</text>
</comment>
<dbReference type="InterPro" id="IPR000620">
    <property type="entry name" value="EamA_dom"/>
</dbReference>
<feature type="transmembrane region" description="Helical" evidence="2">
    <location>
        <begin position="261"/>
        <end position="285"/>
    </location>
</feature>
<dbReference type="HOGENOM" id="CLU_033863_0_2_0"/>
<dbReference type="STRING" id="926569.ANT_21020"/>
<dbReference type="PANTHER" id="PTHR22911:SF76">
    <property type="entry name" value="EAMA DOMAIN-CONTAINING PROTEIN"/>
    <property type="match status" value="1"/>
</dbReference>
<feature type="transmembrane region" description="Helical" evidence="2">
    <location>
        <begin position="42"/>
        <end position="62"/>
    </location>
</feature>
<feature type="domain" description="EamA" evidence="3">
    <location>
        <begin position="174"/>
        <end position="308"/>
    </location>
</feature>
<dbReference type="GO" id="GO:0016020">
    <property type="term" value="C:membrane"/>
    <property type="evidence" value="ECO:0007669"/>
    <property type="project" value="InterPro"/>
</dbReference>
<dbReference type="Pfam" id="PF00892">
    <property type="entry name" value="EamA"/>
    <property type="match status" value="2"/>
</dbReference>
<evidence type="ECO:0000259" key="3">
    <source>
        <dbReference type="Pfam" id="PF00892"/>
    </source>
</evidence>
<dbReference type="Proteomes" id="UP000008922">
    <property type="component" value="Chromosome"/>
</dbReference>
<dbReference type="InterPro" id="IPR037185">
    <property type="entry name" value="EmrE-like"/>
</dbReference>
<reference evidence="4 5" key="1">
    <citation type="submission" date="2010-12" db="EMBL/GenBank/DDBJ databases">
        <title>Whole genome sequence of Anaerolinea thermophila UNI-1.</title>
        <authorList>
            <person name="Narita-Yamada S."/>
            <person name="Kishi E."/>
            <person name="Watanabe Y."/>
            <person name="Takasaki K."/>
            <person name="Ankai A."/>
            <person name="Oguchi A."/>
            <person name="Fukui S."/>
            <person name="Takahashi M."/>
            <person name="Yashiro I."/>
            <person name="Hosoyama A."/>
            <person name="Sekiguchi Y."/>
            <person name="Hanada S."/>
            <person name="Fujita N."/>
        </authorList>
    </citation>
    <scope>NUCLEOTIDE SEQUENCE [LARGE SCALE GENOMIC DNA]</scope>
    <source>
        <strain evidence="5">DSM 14523 / JCM 11388 / NBRC 100420 / UNI-1</strain>
    </source>
</reference>
<keyword evidence="2" id="KW-0812">Transmembrane</keyword>
<dbReference type="PANTHER" id="PTHR22911">
    <property type="entry name" value="ACYL-MALONYL CONDENSING ENZYME-RELATED"/>
    <property type="match status" value="1"/>
</dbReference>
<dbReference type="eggNOG" id="COG0697">
    <property type="taxonomic scope" value="Bacteria"/>
</dbReference>
<dbReference type="OrthoDB" id="9790852at2"/>
<dbReference type="SUPFAM" id="SSF103481">
    <property type="entry name" value="Multidrug resistance efflux transporter EmrE"/>
    <property type="match status" value="2"/>
</dbReference>
<dbReference type="AlphaFoldDB" id="E8MXP7"/>